<dbReference type="RefSeq" id="WP_165312528.1">
    <property type="nucleotide sequence ID" value="NZ_CP049331.1"/>
</dbReference>
<proteinExistence type="predicted"/>
<organism evidence="1 2">
    <name type="scientific">Vibrio ziniensis</name>
    <dbReference type="NCBI Taxonomy" id="2711221"/>
    <lineage>
        <taxon>Bacteria</taxon>
        <taxon>Pseudomonadati</taxon>
        <taxon>Pseudomonadota</taxon>
        <taxon>Gammaproteobacteria</taxon>
        <taxon>Vibrionales</taxon>
        <taxon>Vibrionaceae</taxon>
        <taxon>Vibrio</taxon>
    </lineage>
</organism>
<dbReference type="AlphaFoldDB" id="A0A6G7CLQ8"/>
<name>A0A6G7CLQ8_9VIBR</name>
<evidence type="ECO:0000313" key="1">
    <source>
        <dbReference type="EMBL" id="QIH42983.1"/>
    </source>
</evidence>
<protein>
    <submittedName>
        <fullName evidence="1">Uncharacterized protein</fullName>
    </submittedName>
</protein>
<accession>A0A6G7CLQ8</accession>
<reference evidence="1 2" key="1">
    <citation type="submission" date="2020-02" db="EMBL/GenBank/DDBJ databases">
        <title>A complete genome of a marine bacterium Vibrio sp. ZWAL4003 isolated from the mangrove sediment with the ability to degrade polysaccharides.</title>
        <authorList>
            <person name="Wu J."/>
            <person name="Qu W."/>
            <person name="Zeng R."/>
        </authorList>
    </citation>
    <scope>NUCLEOTIDE SEQUENCE [LARGE SCALE GENOMIC DNA]</scope>
    <source>
        <strain evidence="1 2">ZWAL4003</strain>
    </source>
</reference>
<gene>
    <name evidence="1" type="ORF">G5S32_13965</name>
</gene>
<dbReference type="EMBL" id="CP049331">
    <property type="protein sequence ID" value="QIH42983.1"/>
    <property type="molecule type" value="Genomic_DNA"/>
</dbReference>
<dbReference type="Proteomes" id="UP000503003">
    <property type="component" value="Chromosome 1"/>
</dbReference>
<evidence type="ECO:0000313" key="2">
    <source>
        <dbReference type="Proteomes" id="UP000503003"/>
    </source>
</evidence>
<sequence>MCLTMRRFIAVYSPSTASVETQQQTSLFVLPEQEFGEYISLPTFLGQLALARRTFPIGYSLAYLRYIHTQPNYFRFLLEWLRRQMQPSTLNAHQQTAISLTCLYLLLYQGQKASCQQALAVYGFKNSPSQPVESGVDWVVLLNQHLETQLTLFFDKLSESTRA</sequence>
<keyword evidence="2" id="KW-1185">Reference proteome</keyword>
<dbReference type="KEGG" id="vzi:G5S32_13965"/>